<evidence type="ECO:0000313" key="2">
    <source>
        <dbReference type="Proteomes" id="UP001331515"/>
    </source>
</evidence>
<sequence length="94" mass="9597">MEGAGAGGGGRALQQGHRAIIFGQGLCQGCGSDRHATQPRGYTVKRAALAPVCSPVLHVVRLTAALELGAMAQSLAGLPASALIPSARMWQLHV</sequence>
<dbReference type="Proteomes" id="UP001331515">
    <property type="component" value="Unassembled WGS sequence"/>
</dbReference>
<evidence type="ECO:0000313" key="1">
    <source>
        <dbReference type="EMBL" id="KAK5925389.1"/>
    </source>
</evidence>
<protein>
    <submittedName>
        <fullName evidence="1">Uncharacterized protein</fullName>
    </submittedName>
</protein>
<comment type="caution">
    <text evidence="1">The sequence shown here is derived from an EMBL/GenBank/DDBJ whole genome shotgun (WGS) entry which is preliminary data.</text>
</comment>
<name>A0AAN8HVY3_CHAGU</name>
<organism evidence="1 2">
    <name type="scientific">Champsocephalus gunnari</name>
    <name type="common">Mackerel icefish</name>
    <dbReference type="NCBI Taxonomy" id="52237"/>
    <lineage>
        <taxon>Eukaryota</taxon>
        <taxon>Metazoa</taxon>
        <taxon>Chordata</taxon>
        <taxon>Craniata</taxon>
        <taxon>Vertebrata</taxon>
        <taxon>Euteleostomi</taxon>
        <taxon>Actinopterygii</taxon>
        <taxon>Neopterygii</taxon>
        <taxon>Teleostei</taxon>
        <taxon>Neoteleostei</taxon>
        <taxon>Acanthomorphata</taxon>
        <taxon>Eupercaria</taxon>
        <taxon>Perciformes</taxon>
        <taxon>Notothenioidei</taxon>
        <taxon>Channichthyidae</taxon>
        <taxon>Champsocephalus</taxon>
    </lineage>
</organism>
<keyword evidence="2" id="KW-1185">Reference proteome</keyword>
<proteinExistence type="predicted"/>
<reference evidence="1 2" key="1">
    <citation type="journal article" date="2023" name="Mol. Biol. Evol.">
        <title>Genomics of Secondarily Temperate Adaptation in the Only Non-Antarctic Icefish.</title>
        <authorList>
            <person name="Rivera-Colon A.G."/>
            <person name="Rayamajhi N."/>
            <person name="Minhas B.F."/>
            <person name="Madrigal G."/>
            <person name="Bilyk K.T."/>
            <person name="Yoon V."/>
            <person name="Hune M."/>
            <person name="Gregory S."/>
            <person name="Cheng C.H.C."/>
            <person name="Catchen J.M."/>
        </authorList>
    </citation>
    <scope>NUCLEOTIDE SEQUENCE [LARGE SCALE GENOMIC DNA]</scope>
    <source>
        <tissue evidence="1">White muscle</tissue>
    </source>
</reference>
<dbReference type="EMBL" id="JAURVH010001520">
    <property type="protein sequence ID" value="KAK5925389.1"/>
    <property type="molecule type" value="Genomic_DNA"/>
</dbReference>
<accession>A0AAN8HVY3</accession>
<gene>
    <name evidence="1" type="ORF">CgunFtcFv8_017915</name>
</gene>
<dbReference type="AlphaFoldDB" id="A0AAN8HVY3"/>